<accession>A0ABV8HVS5</accession>
<name>A0ABV8HVS5_9ACTN</name>
<gene>
    <name evidence="3" type="ORF">ACFO3J_32280</name>
</gene>
<feature type="compositionally biased region" description="Low complexity" evidence="1">
    <location>
        <begin position="198"/>
        <end position="213"/>
    </location>
</feature>
<feature type="compositionally biased region" description="Polar residues" evidence="1">
    <location>
        <begin position="160"/>
        <end position="187"/>
    </location>
</feature>
<evidence type="ECO:0000259" key="2">
    <source>
        <dbReference type="SMART" id="SM00849"/>
    </source>
</evidence>
<reference evidence="4" key="1">
    <citation type="journal article" date="2019" name="Int. J. Syst. Evol. Microbiol.">
        <title>The Global Catalogue of Microorganisms (GCM) 10K type strain sequencing project: providing services to taxonomists for standard genome sequencing and annotation.</title>
        <authorList>
            <consortium name="The Broad Institute Genomics Platform"/>
            <consortium name="The Broad Institute Genome Sequencing Center for Infectious Disease"/>
            <person name="Wu L."/>
            <person name="Ma J."/>
        </authorList>
    </citation>
    <scope>NUCLEOTIDE SEQUENCE [LARGE SCALE GENOMIC DNA]</scope>
    <source>
        <strain evidence="4">CGMCC 4.7237</strain>
    </source>
</reference>
<keyword evidence="4" id="KW-1185">Reference proteome</keyword>
<feature type="domain" description="Metallo-beta-lactamase" evidence="2">
    <location>
        <begin position="4"/>
        <end position="186"/>
    </location>
</feature>
<comment type="caution">
    <text evidence="3">The sequence shown here is derived from an EMBL/GenBank/DDBJ whole genome shotgun (WGS) entry which is preliminary data.</text>
</comment>
<dbReference type="InterPro" id="IPR036866">
    <property type="entry name" value="RibonucZ/Hydroxyglut_hydro"/>
</dbReference>
<dbReference type="Gene3D" id="3.60.15.10">
    <property type="entry name" value="Ribonuclease Z/Hydroxyacylglutathione hydrolase-like"/>
    <property type="match status" value="1"/>
</dbReference>
<sequence>MGPLVDPLMTVDESRLLADWVVEQGKNVTTVFVTHAHGDHFFGAPSILERFPSAKLVATPGVVEHMGAQWGPQWFDAFWEPRFADQISDRHVMAEPLEDRPIDLEGEQLQAIELGHTDTDGTSALHVPSIGLVVAGTPFTVRCTCTSPSPRAPGWRSGSGPWTPSRNSARPPSYRVTNETQTRTALRTSGRLAATSWTSLTPGSTPRTSTSCTRRCSVSIPSL</sequence>
<feature type="region of interest" description="Disordered" evidence="1">
    <location>
        <begin position="148"/>
        <end position="213"/>
    </location>
</feature>
<dbReference type="SUPFAM" id="SSF56281">
    <property type="entry name" value="Metallo-hydrolase/oxidoreductase"/>
    <property type="match status" value="1"/>
</dbReference>
<dbReference type="EMBL" id="JBHSBB010000035">
    <property type="protein sequence ID" value="MFC4036095.1"/>
    <property type="molecule type" value="Genomic_DNA"/>
</dbReference>
<dbReference type="Pfam" id="PF00753">
    <property type="entry name" value="Lactamase_B"/>
    <property type="match status" value="1"/>
</dbReference>
<dbReference type="Proteomes" id="UP001595765">
    <property type="component" value="Unassembled WGS sequence"/>
</dbReference>
<evidence type="ECO:0000313" key="3">
    <source>
        <dbReference type="EMBL" id="MFC4036095.1"/>
    </source>
</evidence>
<organism evidence="3 4">
    <name type="scientific">Streptomyces polygonati</name>
    <dbReference type="NCBI Taxonomy" id="1617087"/>
    <lineage>
        <taxon>Bacteria</taxon>
        <taxon>Bacillati</taxon>
        <taxon>Actinomycetota</taxon>
        <taxon>Actinomycetes</taxon>
        <taxon>Kitasatosporales</taxon>
        <taxon>Streptomycetaceae</taxon>
        <taxon>Streptomyces</taxon>
    </lineage>
</organism>
<dbReference type="InterPro" id="IPR001279">
    <property type="entry name" value="Metallo-B-lactamas"/>
</dbReference>
<protein>
    <submittedName>
        <fullName evidence="3">MBL fold metallo-hydrolase</fullName>
    </submittedName>
</protein>
<proteinExistence type="predicted"/>
<evidence type="ECO:0000256" key="1">
    <source>
        <dbReference type="SAM" id="MobiDB-lite"/>
    </source>
</evidence>
<evidence type="ECO:0000313" key="4">
    <source>
        <dbReference type="Proteomes" id="UP001595765"/>
    </source>
</evidence>
<dbReference type="RefSeq" id="WP_386437195.1">
    <property type="nucleotide sequence ID" value="NZ_JBHSBB010000035.1"/>
</dbReference>
<dbReference type="SMART" id="SM00849">
    <property type="entry name" value="Lactamase_B"/>
    <property type="match status" value="1"/>
</dbReference>